<proteinExistence type="predicted"/>
<dbReference type="Proteomes" id="UP000789525">
    <property type="component" value="Unassembled WGS sequence"/>
</dbReference>
<gene>
    <name evidence="1" type="ORF">ACOLOM_LOCUS6394</name>
</gene>
<evidence type="ECO:0000313" key="1">
    <source>
        <dbReference type="EMBL" id="CAG8593030.1"/>
    </source>
</evidence>
<name>A0ACA9MR89_9GLOM</name>
<evidence type="ECO:0000313" key="2">
    <source>
        <dbReference type="Proteomes" id="UP000789525"/>
    </source>
</evidence>
<protein>
    <submittedName>
        <fullName evidence="1">13154_t:CDS:1</fullName>
    </submittedName>
</protein>
<sequence length="341" mass="38185">MSRLKSARRSRQTSIPSADITPEKNNSRSNSSTPTKSPKVKRTYKSQPKKTNYFQNVNPSNFTEGMANKSDEELSEKDKVIKAKEEDNVIGPKLPNKSRRNFLMVDEDYEQGEYKDNNSAEEDGLLVESSNKNAQTLKASKGARGRDSDNSRDEEDEKKSSSEAGGVISTKKSSDDEENSENNSENEVFRDASGNSDKDTNEGEDGEFTEEEEIMEDDSEKETDGSEDNSDHDMEVDVVSSNETKKMTHAQGGSKDFSGDKKEEKDSEPIPLLSRPGAAKQFRDYYMSQMTKAFGDDLDVIRKESNLDENKIEILKDTLESGIVIFSEVEKELTLASQKLQ</sequence>
<reference evidence="1" key="1">
    <citation type="submission" date="2021-06" db="EMBL/GenBank/DDBJ databases">
        <authorList>
            <person name="Kallberg Y."/>
            <person name="Tangrot J."/>
            <person name="Rosling A."/>
        </authorList>
    </citation>
    <scope>NUCLEOTIDE SEQUENCE</scope>
    <source>
        <strain evidence="1">CL356</strain>
    </source>
</reference>
<dbReference type="EMBL" id="CAJVPT010013117">
    <property type="protein sequence ID" value="CAG8593030.1"/>
    <property type="molecule type" value="Genomic_DNA"/>
</dbReference>
<keyword evidence="2" id="KW-1185">Reference proteome</keyword>
<organism evidence="1 2">
    <name type="scientific">Acaulospora colombiana</name>
    <dbReference type="NCBI Taxonomy" id="27376"/>
    <lineage>
        <taxon>Eukaryota</taxon>
        <taxon>Fungi</taxon>
        <taxon>Fungi incertae sedis</taxon>
        <taxon>Mucoromycota</taxon>
        <taxon>Glomeromycotina</taxon>
        <taxon>Glomeromycetes</taxon>
        <taxon>Diversisporales</taxon>
        <taxon>Acaulosporaceae</taxon>
        <taxon>Acaulospora</taxon>
    </lineage>
</organism>
<accession>A0ACA9MR89</accession>
<comment type="caution">
    <text evidence="1">The sequence shown here is derived from an EMBL/GenBank/DDBJ whole genome shotgun (WGS) entry which is preliminary data.</text>
</comment>